<dbReference type="SUPFAM" id="SSF53850">
    <property type="entry name" value="Periplasmic binding protein-like II"/>
    <property type="match status" value="1"/>
</dbReference>
<reference evidence="1" key="1">
    <citation type="submission" date="2023-07" db="EMBL/GenBank/DDBJ databases">
        <title>Sorghum-associated microbial communities from plants grown in Nebraska, USA.</title>
        <authorList>
            <person name="Schachtman D."/>
        </authorList>
    </citation>
    <scope>NUCLEOTIDE SEQUENCE</scope>
    <source>
        <strain evidence="1">DS3315</strain>
    </source>
</reference>
<dbReference type="RefSeq" id="WP_307596117.1">
    <property type="nucleotide sequence ID" value="NZ_CAXUTJ020000002.1"/>
</dbReference>
<dbReference type="EMBL" id="JAUSRV010000014">
    <property type="protein sequence ID" value="MDP9973921.1"/>
    <property type="molecule type" value="Genomic_DNA"/>
</dbReference>
<evidence type="ECO:0000313" key="1">
    <source>
        <dbReference type="EMBL" id="MDP9973921.1"/>
    </source>
</evidence>
<dbReference type="Proteomes" id="UP001224845">
    <property type="component" value="Unassembled WGS sequence"/>
</dbReference>
<name>A0AAW8EL37_VARPD</name>
<dbReference type="Gene3D" id="3.40.190.10">
    <property type="entry name" value="Periplasmic binding protein-like II"/>
    <property type="match status" value="2"/>
</dbReference>
<evidence type="ECO:0000313" key="2">
    <source>
        <dbReference type="Proteomes" id="UP001224845"/>
    </source>
</evidence>
<organism evidence="1 2">
    <name type="scientific">Variovorax paradoxus</name>
    <dbReference type="NCBI Taxonomy" id="34073"/>
    <lineage>
        <taxon>Bacteria</taxon>
        <taxon>Pseudomonadati</taxon>
        <taxon>Pseudomonadota</taxon>
        <taxon>Betaproteobacteria</taxon>
        <taxon>Burkholderiales</taxon>
        <taxon>Comamonadaceae</taxon>
        <taxon>Variovorax</taxon>
    </lineage>
</organism>
<protein>
    <submittedName>
        <fullName evidence="1">Uncharacterized protein</fullName>
    </submittedName>
</protein>
<accession>A0AAW8EL37</accession>
<dbReference type="AlphaFoldDB" id="A0AAW8EL37"/>
<gene>
    <name evidence="1" type="ORF">J2W39_005184</name>
</gene>
<sequence>MEQGERQVQRRTLNPQGPHRLDVDLEALDEFRRVVERVAETLLRIAEVKVFKPPFTLPGFAVKQHWHERYQQDPSNRWLRSVIADLFLER</sequence>
<proteinExistence type="predicted"/>
<comment type="caution">
    <text evidence="1">The sequence shown here is derived from an EMBL/GenBank/DDBJ whole genome shotgun (WGS) entry which is preliminary data.</text>
</comment>